<keyword evidence="2" id="KW-1185">Reference proteome</keyword>
<evidence type="ECO:0000313" key="2">
    <source>
        <dbReference type="Proteomes" id="UP000439903"/>
    </source>
</evidence>
<organism evidence="1 2">
    <name type="scientific">Gigaspora margarita</name>
    <dbReference type="NCBI Taxonomy" id="4874"/>
    <lineage>
        <taxon>Eukaryota</taxon>
        <taxon>Fungi</taxon>
        <taxon>Fungi incertae sedis</taxon>
        <taxon>Mucoromycota</taxon>
        <taxon>Glomeromycotina</taxon>
        <taxon>Glomeromycetes</taxon>
        <taxon>Diversisporales</taxon>
        <taxon>Gigasporaceae</taxon>
        <taxon>Gigaspora</taxon>
    </lineage>
</organism>
<gene>
    <name evidence="1" type="ORF">F8M41_002263</name>
</gene>
<comment type="caution">
    <text evidence="1">The sequence shown here is derived from an EMBL/GenBank/DDBJ whole genome shotgun (WGS) entry which is preliminary data.</text>
</comment>
<protein>
    <submittedName>
        <fullName evidence="1">Gag-pol fusion protein</fullName>
    </submittedName>
</protein>
<dbReference type="OrthoDB" id="2444994at2759"/>
<dbReference type="Proteomes" id="UP000439903">
    <property type="component" value="Unassembled WGS sequence"/>
</dbReference>
<dbReference type="EMBL" id="WTPW01001192">
    <property type="protein sequence ID" value="KAF0450133.1"/>
    <property type="molecule type" value="Genomic_DNA"/>
</dbReference>
<dbReference type="AlphaFoldDB" id="A0A8H4A756"/>
<sequence length="197" mass="22106">MNNLILAIGNDAPNQLWESKVVNFPTFSGGDQDLLIWLDEFDEACIANHISKARRFDILLSHLKGPAYMWQRSIAYTFIDELRQELREPVEIECSTTIQQALKKAKAAKAAYSRGAPLSSYSLKRSYLSQESSTNEEIGELKKAISEMVQSVKTLIQRQKNKKPITSPALNSLQYVKPQSCHSSPVSSVFNAVDEVI</sequence>
<accession>A0A8H4A756</accession>
<evidence type="ECO:0000313" key="1">
    <source>
        <dbReference type="EMBL" id="KAF0450133.1"/>
    </source>
</evidence>
<reference evidence="1 2" key="1">
    <citation type="journal article" date="2019" name="Environ. Microbiol.">
        <title>At the nexus of three kingdoms: the genome of the mycorrhizal fungus Gigaspora margarita provides insights into plant, endobacterial and fungal interactions.</title>
        <authorList>
            <person name="Venice F."/>
            <person name="Ghignone S."/>
            <person name="Salvioli di Fossalunga A."/>
            <person name="Amselem J."/>
            <person name="Novero M."/>
            <person name="Xianan X."/>
            <person name="Sedzielewska Toro K."/>
            <person name="Morin E."/>
            <person name="Lipzen A."/>
            <person name="Grigoriev I.V."/>
            <person name="Henrissat B."/>
            <person name="Martin F.M."/>
            <person name="Bonfante P."/>
        </authorList>
    </citation>
    <scope>NUCLEOTIDE SEQUENCE [LARGE SCALE GENOMIC DNA]</scope>
    <source>
        <strain evidence="1 2">BEG34</strain>
    </source>
</reference>
<name>A0A8H4A756_GIGMA</name>
<proteinExistence type="predicted"/>